<dbReference type="STRING" id="1754192.A0A1Y1X9B2"/>
<evidence type="ECO:0000256" key="1">
    <source>
        <dbReference type="SAM" id="Phobius"/>
    </source>
</evidence>
<keyword evidence="1" id="KW-0472">Membrane</keyword>
<name>A0A1Y1X9B2_9FUNG</name>
<protein>
    <submittedName>
        <fullName evidence="2">Uncharacterized protein</fullName>
    </submittedName>
</protein>
<dbReference type="AlphaFoldDB" id="A0A1Y1X9B2"/>
<organism evidence="2 3">
    <name type="scientific">Anaeromyces robustus</name>
    <dbReference type="NCBI Taxonomy" id="1754192"/>
    <lineage>
        <taxon>Eukaryota</taxon>
        <taxon>Fungi</taxon>
        <taxon>Fungi incertae sedis</taxon>
        <taxon>Chytridiomycota</taxon>
        <taxon>Chytridiomycota incertae sedis</taxon>
        <taxon>Neocallimastigomycetes</taxon>
        <taxon>Neocallimastigales</taxon>
        <taxon>Neocallimastigaceae</taxon>
        <taxon>Anaeromyces</taxon>
    </lineage>
</organism>
<dbReference type="Proteomes" id="UP000193944">
    <property type="component" value="Unassembled WGS sequence"/>
</dbReference>
<evidence type="ECO:0000313" key="3">
    <source>
        <dbReference type="Proteomes" id="UP000193944"/>
    </source>
</evidence>
<reference evidence="2 3" key="1">
    <citation type="submission" date="2016-08" db="EMBL/GenBank/DDBJ databases">
        <title>A Parts List for Fungal Cellulosomes Revealed by Comparative Genomics.</title>
        <authorList>
            <consortium name="DOE Joint Genome Institute"/>
            <person name="Haitjema C.H."/>
            <person name="Gilmore S.P."/>
            <person name="Henske J.K."/>
            <person name="Solomon K.V."/>
            <person name="De Groot R."/>
            <person name="Kuo A."/>
            <person name="Mondo S.J."/>
            <person name="Salamov A.A."/>
            <person name="Labutti K."/>
            <person name="Zhao Z."/>
            <person name="Chiniquy J."/>
            <person name="Barry K."/>
            <person name="Brewer H.M."/>
            <person name="Purvine S.O."/>
            <person name="Wright A.T."/>
            <person name="Boxma B."/>
            <person name="Van Alen T."/>
            <person name="Hackstein J.H."/>
            <person name="Baker S.E."/>
            <person name="Grigoriev I.V."/>
            <person name="O'Malley M.A."/>
        </authorList>
    </citation>
    <scope>NUCLEOTIDE SEQUENCE [LARGE SCALE GENOMIC DNA]</scope>
    <source>
        <strain evidence="2 3">S4</strain>
    </source>
</reference>
<keyword evidence="1" id="KW-1133">Transmembrane helix</keyword>
<dbReference type="EMBL" id="MCFG01000097">
    <property type="protein sequence ID" value="ORX82319.1"/>
    <property type="molecule type" value="Genomic_DNA"/>
</dbReference>
<dbReference type="OrthoDB" id="10540014at2759"/>
<reference evidence="2 3" key="2">
    <citation type="submission" date="2016-08" db="EMBL/GenBank/DDBJ databases">
        <title>Pervasive Adenine N6-methylation of Active Genes in Fungi.</title>
        <authorList>
            <consortium name="DOE Joint Genome Institute"/>
            <person name="Mondo S.J."/>
            <person name="Dannebaum R.O."/>
            <person name="Kuo R.C."/>
            <person name="Labutti K."/>
            <person name="Haridas S."/>
            <person name="Kuo A."/>
            <person name="Salamov A."/>
            <person name="Ahrendt S.R."/>
            <person name="Lipzen A."/>
            <person name="Sullivan W."/>
            <person name="Andreopoulos W.B."/>
            <person name="Clum A."/>
            <person name="Lindquist E."/>
            <person name="Daum C."/>
            <person name="Ramamoorthy G.K."/>
            <person name="Gryganskyi A."/>
            <person name="Culley D."/>
            <person name="Magnuson J.K."/>
            <person name="James T.Y."/>
            <person name="O'Malley M.A."/>
            <person name="Stajich J.E."/>
            <person name="Spatafora J.W."/>
            <person name="Visel A."/>
            <person name="Grigoriev I.V."/>
        </authorList>
    </citation>
    <scope>NUCLEOTIDE SEQUENCE [LARGE SCALE GENOMIC DNA]</scope>
    <source>
        <strain evidence="2 3">S4</strain>
    </source>
</reference>
<sequence>MNIIKKIKNDKILLALVIIFILEVVTCILRYKKYVSWYFYDICVYLHYWDDYHCLYPPYENKITKESCNALAGISREFPRYSDSSNIPFFIDQTLAQGIMVISILNFLIAIICLLYDKKSCNMCCYMFSSIFCIIGNSIYLQQDRSLTPTIIPLVSNFSKANLDKYTLNMTYTANKTIEDGLDYYYYGRKTWLKFLAIAILLECIIQMVLIKKYYSNNKPTIIKQFNKHSDDYTIDV</sequence>
<proteinExistence type="predicted"/>
<accession>A0A1Y1X9B2</accession>
<feature type="transmembrane region" description="Helical" evidence="1">
    <location>
        <begin position="192"/>
        <end position="211"/>
    </location>
</feature>
<evidence type="ECO:0000313" key="2">
    <source>
        <dbReference type="EMBL" id="ORX82319.1"/>
    </source>
</evidence>
<gene>
    <name evidence="2" type="ORF">BCR32DRAFT_292711</name>
</gene>
<comment type="caution">
    <text evidence="2">The sequence shown here is derived from an EMBL/GenBank/DDBJ whole genome shotgun (WGS) entry which is preliminary data.</text>
</comment>
<keyword evidence="3" id="KW-1185">Reference proteome</keyword>
<feature type="transmembrane region" description="Helical" evidence="1">
    <location>
        <begin position="95"/>
        <end position="116"/>
    </location>
</feature>
<keyword evidence="1" id="KW-0812">Transmembrane</keyword>
<feature type="transmembrane region" description="Helical" evidence="1">
    <location>
        <begin position="12"/>
        <end position="31"/>
    </location>
</feature>